<gene>
    <name evidence="1" type="ORF">Amon02_000337000</name>
</gene>
<keyword evidence="2" id="KW-1185">Reference proteome</keyword>
<dbReference type="EMBL" id="BSXS01002130">
    <property type="protein sequence ID" value="GME78268.1"/>
    <property type="molecule type" value="Genomic_DNA"/>
</dbReference>
<accession>A0ACB5T0X0</accession>
<organism evidence="1 2">
    <name type="scientific">Ambrosiozyma monospora</name>
    <name type="common">Yeast</name>
    <name type="synonym">Endomycopsis monosporus</name>
    <dbReference type="NCBI Taxonomy" id="43982"/>
    <lineage>
        <taxon>Eukaryota</taxon>
        <taxon>Fungi</taxon>
        <taxon>Dikarya</taxon>
        <taxon>Ascomycota</taxon>
        <taxon>Saccharomycotina</taxon>
        <taxon>Pichiomycetes</taxon>
        <taxon>Pichiales</taxon>
        <taxon>Pichiaceae</taxon>
        <taxon>Ambrosiozyma</taxon>
    </lineage>
</organism>
<sequence>MSHPTETTSLLSDNPYANDPNLIDYPLATTTATATPSKQASNQSNKPMPSKSPILPSSPPLNIAGQPAISPTPIPHPLASPLSSKTSKAAHHPPHGSISGLKKSPTATPPTSSHGPLVKPSHKPQLPGVKTLGPGMVPQRVSRTSQKLKLLPDDLEYTKPETPTANHRVLALQQIKDMPARKDAERFD</sequence>
<dbReference type="Proteomes" id="UP001165064">
    <property type="component" value="Unassembled WGS sequence"/>
</dbReference>
<proteinExistence type="predicted"/>
<comment type="caution">
    <text evidence="1">The sequence shown here is derived from an EMBL/GenBank/DDBJ whole genome shotgun (WGS) entry which is preliminary data.</text>
</comment>
<name>A0ACB5T0X0_AMBMO</name>
<reference evidence="1" key="1">
    <citation type="submission" date="2023-04" db="EMBL/GenBank/DDBJ databases">
        <title>Ambrosiozyma monospora NBRC 10751.</title>
        <authorList>
            <person name="Ichikawa N."/>
            <person name="Sato H."/>
            <person name="Tonouchi N."/>
        </authorList>
    </citation>
    <scope>NUCLEOTIDE SEQUENCE</scope>
    <source>
        <strain evidence="1">NBRC 10751</strain>
    </source>
</reference>
<protein>
    <submittedName>
        <fullName evidence="1">Unnamed protein product</fullName>
    </submittedName>
</protein>
<evidence type="ECO:0000313" key="1">
    <source>
        <dbReference type="EMBL" id="GME78268.1"/>
    </source>
</evidence>
<evidence type="ECO:0000313" key="2">
    <source>
        <dbReference type="Proteomes" id="UP001165064"/>
    </source>
</evidence>